<dbReference type="InterPro" id="IPR024294">
    <property type="entry name" value="DUF3810"/>
</dbReference>
<organism evidence="2 3">
    <name type="scientific">Salegentibacter mishustinae</name>
    <dbReference type="NCBI Taxonomy" id="270918"/>
    <lineage>
        <taxon>Bacteria</taxon>
        <taxon>Pseudomonadati</taxon>
        <taxon>Bacteroidota</taxon>
        <taxon>Flavobacteriia</taxon>
        <taxon>Flavobacteriales</taxon>
        <taxon>Flavobacteriaceae</taxon>
        <taxon>Salegentibacter</taxon>
    </lineage>
</organism>
<proteinExistence type="predicted"/>
<dbReference type="Proteomes" id="UP000051643">
    <property type="component" value="Unassembled WGS sequence"/>
</dbReference>
<dbReference type="STRING" id="270918.APR42_03285"/>
<evidence type="ECO:0000313" key="2">
    <source>
        <dbReference type="EMBL" id="KRG28966.1"/>
    </source>
</evidence>
<keyword evidence="1" id="KW-0472">Membrane</keyword>
<feature type="transmembrane region" description="Helical" evidence="1">
    <location>
        <begin position="46"/>
        <end position="74"/>
    </location>
</feature>
<gene>
    <name evidence="2" type="ORF">APR42_03285</name>
</gene>
<evidence type="ECO:0000256" key="1">
    <source>
        <dbReference type="SAM" id="Phobius"/>
    </source>
</evidence>
<keyword evidence="1" id="KW-0812">Transmembrane</keyword>
<keyword evidence="3" id="KW-1185">Reference proteome</keyword>
<dbReference type="AlphaFoldDB" id="A0A0Q9Z7S8"/>
<dbReference type="RefSeq" id="WP_057481440.1">
    <property type="nucleotide sequence ID" value="NZ_BMWR01000003.1"/>
</dbReference>
<dbReference type="Pfam" id="PF12725">
    <property type="entry name" value="DUF3810"/>
    <property type="match status" value="1"/>
</dbReference>
<feature type="transmembrane region" description="Helical" evidence="1">
    <location>
        <begin position="86"/>
        <end position="108"/>
    </location>
</feature>
<feature type="transmembrane region" description="Helical" evidence="1">
    <location>
        <begin position="7"/>
        <end position="26"/>
    </location>
</feature>
<evidence type="ECO:0000313" key="3">
    <source>
        <dbReference type="Proteomes" id="UP000051643"/>
    </source>
</evidence>
<comment type="caution">
    <text evidence="2">The sequence shown here is derived from an EMBL/GenBank/DDBJ whole genome shotgun (WGS) entry which is preliminary data.</text>
</comment>
<dbReference type="EMBL" id="LKTP01000012">
    <property type="protein sequence ID" value="KRG28966.1"/>
    <property type="molecule type" value="Genomic_DNA"/>
</dbReference>
<sequence length="357" mass="41948">MKKKGLYILAFLLPVQIVFIIFLAGYPELVENWYSRLIYPEISKLMRYGIGFLPFSLGDLLYTFFGILIVLWIIRRFKQKFRNPRFWLIDAMATLSIVYACFHIFWGFNYYRLPLHKALEIEKDYTTEELYSLSEILITESNKLHNQLTENDSVSVVIPYSKDEIFEKTITGYANISKDYPELTYKGESLKRSLYSIPLSYMGFNGYLNPLTGEAQVNTQIVSYKIPTTASHEIGHQLGFAKENEANFIACLSTMNHPDAYFRYSGYTFALRYCLSELYRRDPEKFETLKAKMNLGILENYREVEDFWLAHQNPFEPLFQAFYNRFLIVNNQADGMKSYSYVVALLVNYFSEEKNRL</sequence>
<dbReference type="OrthoDB" id="1048788at2"/>
<name>A0A0Q9Z7S8_9FLAO</name>
<reference evidence="2" key="1">
    <citation type="submission" date="2015-10" db="EMBL/GenBank/DDBJ databases">
        <title>Draft genome sequence of Salegentibacter mishustinae KCTC 12263.</title>
        <authorList>
            <person name="Lin W."/>
            <person name="Zheng Q."/>
        </authorList>
    </citation>
    <scope>NUCLEOTIDE SEQUENCE [LARGE SCALE GENOMIC DNA]</scope>
    <source>
        <strain evidence="2">KCTC 12263</strain>
    </source>
</reference>
<keyword evidence="1" id="KW-1133">Transmembrane helix</keyword>
<protein>
    <submittedName>
        <fullName evidence="2">Amino acid permease</fullName>
    </submittedName>
</protein>
<accession>A0A0Q9Z7S8</accession>